<gene>
    <name evidence="2" type="ORF">TCAL_11059</name>
</gene>
<dbReference type="Proteomes" id="UP000318571">
    <property type="component" value="Chromosome 11"/>
</dbReference>
<evidence type="ECO:0000313" key="2">
    <source>
        <dbReference type="EMBL" id="TRY77937.1"/>
    </source>
</evidence>
<feature type="compositionally biased region" description="Low complexity" evidence="1">
    <location>
        <begin position="280"/>
        <end position="297"/>
    </location>
</feature>
<feature type="compositionally biased region" description="Polar residues" evidence="1">
    <location>
        <begin position="78"/>
        <end position="93"/>
    </location>
</feature>
<name>A0A553PJT1_TIGCA</name>
<feature type="region of interest" description="Disordered" evidence="1">
    <location>
        <begin position="48"/>
        <end position="93"/>
    </location>
</feature>
<keyword evidence="3" id="KW-1185">Reference proteome</keyword>
<feature type="compositionally biased region" description="Low complexity" evidence="1">
    <location>
        <begin position="253"/>
        <end position="270"/>
    </location>
</feature>
<feature type="compositionally biased region" description="Low complexity" evidence="1">
    <location>
        <begin position="144"/>
        <end position="154"/>
    </location>
</feature>
<feature type="compositionally biased region" description="Polar residues" evidence="1">
    <location>
        <begin position="105"/>
        <end position="118"/>
    </location>
</feature>
<comment type="caution">
    <text evidence="2">The sequence shown here is derived from an EMBL/GenBank/DDBJ whole genome shotgun (WGS) entry which is preliminary data.</text>
</comment>
<feature type="compositionally biased region" description="Polar residues" evidence="1">
    <location>
        <begin position="298"/>
        <end position="309"/>
    </location>
</feature>
<proteinExistence type="predicted"/>
<protein>
    <submittedName>
        <fullName evidence="2">Uncharacterized protein</fullName>
    </submittedName>
</protein>
<accession>A0A553PJT1</accession>
<feature type="region of interest" description="Disordered" evidence="1">
    <location>
        <begin position="105"/>
        <end position="154"/>
    </location>
</feature>
<evidence type="ECO:0000256" key="1">
    <source>
        <dbReference type="SAM" id="MobiDB-lite"/>
    </source>
</evidence>
<dbReference type="EMBL" id="VCGU01000003">
    <property type="protein sequence ID" value="TRY77937.1"/>
    <property type="molecule type" value="Genomic_DNA"/>
</dbReference>
<feature type="region of interest" description="Disordered" evidence="1">
    <location>
        <begin position="232"/>
        <end position="309"/>
    </location>
</feature>
<organism evidence="2 3">
    <name type="scientific">Tigriopus californicus</name>
    <name type="common">Marine copepod</name>
    <dbReference type="NCBI Taxonomy" id="6832"/>
    <lineage>
        <taxon>Eukaryota</taxon>
        <taxon>Metazoa</taxon>
        <taxon>Ecdysozoa</taxon>
        <taxon>Arthropoda</taxon>
        <taxon>Crustacea</taxon>
        <taxon>Multicrustacea</taxon>
        <taxon>Hexanauplia</taxon>
        <taxon>Copepoda</taxon>
        <taxon>Harpacticoida</taxon>
        <taxon>Harpacticidae</taxon>
        <taxon>Tigriopus</taxon>
    </lineage>
</organism>
<feature type="non-terminal residue" evidence="2">
    <location>
        <position position="1"/>
    </location>
</feature>
<sequence>SDSHRDFADLEVYPVPSDIGNSVGLDDYNLGFQSGDGYHHVASGEAFSTHYQQQQQQQQKRLPAPSGSICNKKKQTYQRKPSNPRQAIPSNGFVTLDPRKLIHADNSSDWGGSVSSLESLHRRPDRTTPNSSIDLEWENDDEANLPPDLDNPPSLSVNDTTAETCSIALRSHASSQVSIPGLDWDSQGESADLLSLNNVPLEEAPLDFETEQLISEIEQLTSRALKETNQWNQGGQEDVPLWQRVSHRPNIDSKWTTPATSTTTSKPNSNQGPPERHLENLNQVSLENNNNNNISQEWASTANTAMSLS</sequence>
<reference evidence="2 3" key="1">
    <citation type="journal article" date="2018" name="Nat. Ecol. Evol.">
        <title>Genomic signatures of mitonuclear coevolution across populations of Tigriopus californicus.</title>
        <authorList>
            <person name="Barreto F.S."/>
            <person name="Watson E.T."/>
            <person name="Lima T.G."/>
            <person name="Willett C.S."/>
            <person name="Edmands S."/>
            <person name="Li W."/>
            <person name="Burton R.S."/>
        </authorList>
    </citation>
    <scope>NUCLEOTIDE SEQUENCE [LARGE SCALE GENOMIC DNA]</scope>
    <source>
        <strain evidence="2 3">San Diego</strain>
    </source>
</reference>
<dbReference type="AlphaFoldDB" id="A0A553PJT1"/>
<evidence type="ECO:0000313" key="3">
    <source>
        <dbReference type="Proteomes" id="UP000318571"/>
    </source>
</evidence>